<dbReference type="Gramene" id="OMERI11G12080.1">
    <property type="protein sequence ID" value="OMERI11G12080.1"/>
    <property type="gene ID" value="OMERI11G12080"/>
</dbReference>
<name>A0A0E0F618_9ORYZ</name>
<evidence type="ECO:0000259" key="5">
    <source>
        <dbReference type="PROSITE" id="PS51005"/>
    </source>
</evidence>
<dbReference type="GO" id="GO:0003677">
    <property type="term" value="F:DNA binding"/>
    <property type="evidence" value="ECO:0007669"/>
    <property type="project" value="UniProtKB-KW"/>
</dbReference>
<evidence type="ECO:0000256" key="1">
    <source>
        <dbReference type="ARBA" id="ARBA00023015"/>
    </source>
</evidence>
<dbReference type="InterPro" id="IPR036093">
    <property type="entry name" value="NAC_dom_sf"/>
</dbReference>
<dbReference type="EnsemblPlants" id="OMERI11G12080.1">
    <property type="protein sequence ID" value="OMERI11G12080.1"/>
    <property type="gene ID" value="OMERI11G12080"/>
</dbReference>
<evidence type="ECO:0000313" key="6">
    <source>
        <dbReference type="EnsemblPlants" id="OMERI11G12080.1"/>
    </source>
</evidence>
<keyword evidence="7" id="KW-1185">Reference proteome</keyword>
<reference evidence="6" key="2">
    <citation type="submission" date="2018-05" db="EMBL/GenBank/DDBJ databases">
        <title>OmerRS3 (Oryza meridionalis Reference Sequence Version 3).</title>
        <authorList>
            <person name="Zhang J."/>
            <person name="Kudrna D."/>
            <person name="Lee S."/>
            <person name="Talag J."/>
            <person name="Welchert J."/>
            <person name="Wing R.A."/>
        </authorList>
    </citation>
    <scope>NUCLEOTIDE SEQUENCE [LARGE SCALE GENOMIC DNA]</scope>
    <source>
        <strain evidence="6">cv. OR44</strain>
    </source>
</reference>
<keyword evidence="2" id="KW-0238">DNA-binding</keyword>
<dbReference type="Gene3D" id="2.170.150.80">
    <property type="entry name" value="NAC domain"/>
    <property type="match status" value="1"/>
</dbReference>
<organism evidence="6">
    <name type="scientific">Oryza meridionalis</name>
    <dbReference type="NCBI Taxonomy" id="40149"/>
    <lineage>
        <taxon>Eukaryota</taxon>
        <taxon>Viridiplantae</taxon>
        <taxon>Streptophyta</taxon>
        <taxon>Embryophyta</taxon>
        <taxon>Tracheophyta</taxon>
        <taxon>Spermatophyta</taxon>
        <taxon>Magnoliopsida</taxon>
        <taxon>Liliopsida</taxon>
        <taxon>Poales</taxon>
        <taxon>Poaceae</taxon>
        <taxon>BOP clade</taxon>
        <taxon>Oryzoideae</taxon>
        <taxon>Oryzeae</taxon>
        <taxon>Oryzinae</taxon>
        <taxon>Oryza</taxon>
    </lineage>
</organism>
<protein>
    <recommendedName>
        <fullName evidence="5">NAC domain-containing protein</fullName>
    </recommendedName>
</protein>
<dbReference type="AlphaFoldDB" id="A0A0E0F618"/>
<dbReference type="GO" id="GO:0006355">
    <property type="term" value="P:regulation of DNA-templated transcription"/>
    <property type="evidence" value="ECO:0007669"/>
    <property type="project" value="InterPro"/>
</dbReference>
<sequence length="166" mass="18978">MKRTLVFHYRKSSFAKSMEWAMQEFQLAGSYLLPCFVMRFATSDGTEQPFGCTRVTIANMRHCILTSYSSTNRLFCRKMMVETNNSWLICPIYKKRQRSLHSIIPHPLVMEGKSPSFFLPLAMHACLIAGQFPLLSRRGAVSLSMSRTTSRMVVAIAVTNQRKQLS</sequence>
<evidence type="ECO:0000256" key="2">
    <source>
        <dbReference type="ARBA" id="ARBA00023125"/>
    </source>
</evidence>
<dbReference type="InterPro" id="IPR003441">
    <property type="entry name" value="NAC-dom"/>
</dbReference>
<keyword evidence="4" id="KW-0539">Nucleus</keyword>
<feature type="domain" description="NAC" evidence="5">
    <location>
        <begin position="1"/>
        <end position="95"/>
    </location>
</feature>
<evidence type="ECO:0000256" key="3">
    <source>
        <dbReference type="ARBA" id="ARBA00023163"/>
    </source>
</evidence>
<keyword evidence="1" id="KW-0805">Transcription regulation</keyword>
<evidence type="ECO:0000256" key="4">
    <source>
        <dbReference type="ARBA" id="ARBA00023242"/>
    </source>
</evidence>
<evidence type="ECO:0000313" key="7">
    <source>
        <dbReference type="Proteomes" id="UP000008021"/>
    </source>
</evidence>
<accession>A0A0E0F618</accession>
<dbReference type="Proteomes" id="UP000008021">
    <property type="component" value="Chromosome 11"/>
</dbReference>
<dbReference type="HOGENOM" id="CLU_136443_0_0_1"/>
<keyword evidence="3" id="KW-0804">Transcription</keyword>
<reference evidence="6" key="1">
    <citation type="submission" date="2015-04" db="UniProtKB">
        <authorList>
            <consortium name="EnsemblPlants"/>
        </authorList>
    </citation>
    <scope>IDENTIFICATION</scope>
</reference>
<dbReference type="PROSITE" id="PS51005">
    <property type="entry name" value="NAC"/>
    <property type="match status" value="1"/>
</dbReference>
<proteinExistence type="predicted"/>